<organism evidence="1 2">
    <name type="scientific">Candidatus Parabacteroides intestinigallinarum</name>
    <dbReference type="NCBI Taxonomy" id="2838722"/>
    <lineage>
        <taxon>Bacteria</taxon>
        <taxon>Pseudomonadati</taxon>
        <taxon>Bacteroidota</taxon>
        <taxon>Bacteroidia</taxon>
        <taxon>Bacteroidales</taxon>
        <taxon>Tannerellaceae</taxon>
        <taxon>Parabacteroides</taxon>
    </lineage>
</organism>
<gene>
    <name evidence="1" type="ORF">H9848_06510</name>
</gene>
<evidence type="ECO:0000313" key="1">
    <source>
        <dbReference type="EMBL" id="HIX86242.1"/>
    </source>
</evidence>
<protein>
    <submittedName>
        <fullName evidence="1">Uncharacterized protein</fullName>
    </submittedName>
</protein>
<reference evidence="1" key="2">
    <citation type="submission" date="2021-04" db="EMBL/GenBank/DDBJ databases">
        <authorList>
            <person name="Gilroy R."/>
        </authorList>
    </citation>
    <scope>NUCLEOTIDE SEQUENCE</scope>
    <source>
        <strain evidence="1">ChiHecec2B26-12326</strain>
    </source>
</reference>
<dbReference type="AlphaFoldDB" id="A0A9D1XR75"/>
<dbReference type="Proteomes" id="UP000823847">
    <property type="component" value="Unassembled WGS sequence"/>
</dbReference>
<name>A0A9D1XR75_9BACT</name>
<sequence length="243" mass="27814">MERVIFFRRLTVFTVNFVNFTQEVREKLNRVFPSASVAPFINSGDGFIAPQPLMAAPPMGGEGVPWQLFSMELTFRFVPNSINVISQNVTINKEDEETLVRKMHEALCRMLQSLSIERVLLMAYAPSIAVDETPDFLVNDYFKKVMRVPTVGEAVPQHMDLRVSYIQKKKLRDDREESLTCVCKLDQGKKRDQQARMDIPCVIMEADLNMRNPENAYTMGDLDAFFAQSIDWAEVFVDAFLKG</sequence>
<dbReference type="EMBL" id="DXEN01000051">
    <property type="protein sequence ID" value="HIX86242.1"/>
    <property type="molecule type" value="Genomic_DNA"/>
</dbReference>
<reference evidence="1" key="1">
    <citation type="journal article" date="2021" name="PeerJ">
        <title>Extensive microbial diversity within the chicken gut microbiome revealed by metagenomics and culture.</title>
        <authorList>
            <person name="Gilroy R."/>
            <person name="Ravi A."/>
            <person name="Getino M."/>
            <person name="Pursley I."/>
            <person name="Horton D.L."/>
            <person name="Alikhan N.F."/>
            <person name="Baker D."/>
            <person name="Gharbi K."/>
            <person name="Hall N."/>
            <person name="Watson M."/>
            <person name="Adriaenssens E.M."/>
            <person name="Foster-Nyarko E."/>
            <person name="Jarju S."/>
            <person name="Secka A."/>
            <person name="Antonio M."/>
            <person name="Oren A."/>
            <person name="Chaudhuri R.R."/>
            <person name="La Ragione R."/>
            <person name="Hildebrand F."/>
            <person name="Pallen M.J."/>
        </authorList>
    </citation>
    <scope>NUCLEOTIDE SEQUENCE</scope>
    <source>
        <strain evidence="1">ChiHecec2B26-12326</strain>
    </source>
</reference>
<comment type="caution">
    <text evidence="1">The sequence shown here is derived from an EMBL/GenBank/DDBJ whole genome shotgun (WGS) entry which is preliminary data.</text>
</comment>
<evidence type="ECO:0000313" key="2">
    <source>
        <dbReference type="Proteomes" id="UP000823847"/>
    </source>
</evidence>
<accession>A0A9D1XR75</accession>
<proteinExistence type="predicted"/>